<evidence type="ECO:0000313" key="2">
    <source>
        <dbReference type="EMBL" id="KOX77827.1"/>
    </source>
</evidence>
<dbReference type="EMBL" id="KQ435727">
    <property type="protein sequence ID" value="KOX77827.1"/>
    <property type="molecule type" value="Genomic_DNA"/>
</dbReference>
<proteinExistence type="predicted"/>
<evidence type="ECO:0000256" key="1">
    <source>
        <dbReference type="SAM" id="MobiDB-lite"/>
    </source>
</evidence>
<dbReference type="Proteomes" id="UP000053105">
    <property type="component" value="Unassembled WGS sequence"/>
</dbReference>
<feature type="region of interest" description="Disordered" evidence="1">
    <location>
        <begin position="1"/>
        <end position="47"/>
    </location>
</feature>
<feature type="compositionally biased region" description="Basic and acidic residues" evidence="1">
    <location>
        <begin position="1"/>
        <end position="11"/>
    </location>
</feature>
<feature type="compositionally biased region" description="Low complexity" evidence="1">
    <location>
        <begin position="12"/>
        <end position="26"/>
    </location>
</feature>
<gene>
    <name evidence="2" type="ORF">WN51_05713</name>
</gene>
<sequence length="183" mass="20773">MEIQADQEKAETSSTDTDNTDNTDNTGTQRQITGTGEREGEAEGAGGWDSLHRKLNVVFSDSMKERYFDDVTPSVNNRETRIPSKMFGYQRKDVGARITIVTKFHQALSHRDSNLKLQKIIIKLTGISNSQPSKNSAALSVRESVVWTKFEKARSQRSDKLIQFRFLKIKWNTDGTNVFMQPL</sequence>
<accession>A0A0M9A5T8</accession>
<dbReference type="AlphaFoldDB" id="A0A0M9A5T8"/>
<name>A0A0M9A5T8_9HYME</name>
<reference evidence="2 3" key="1">
    <citation type="submission" date="2015-07" db="EMBL/GenBank/DDBJ databases">
        <title>The genome of Melipona quadrifasciata.</title>
        <authorList>
            <person name="Pan H."/>
            <person name="Kapheim K."/>
        </authorList>
    </citation>
    <scope>NUCLEOTIDE SEQUENCE [LARGE SCALE GENOMIC DNA]</scope>
    <source>
        <strain evidence="2">0111107301</strain>
        <tissue evidence="2">Whole body</tissue>
    </source>
</reference>
<protein>
    <submittedName>
        <fullName evidence="2">Uncharacterized protein</fullName>
    </submittedName>
</protein>
<keyword evidence="3" id="KW-1185">Reference proteome</keyword>
<evidence type="ECO:0000313" key="3">
    <source>
        <dbReference type="Proteomes" id="UP000053105"/>
    </source>
</evidence>
<organism evidence="2 3">
    <name type="scientific">Melipona quadrifasciata</name>
    <dbReference type="NCBI Taxonomy" id="166423"/>
    <lineage>
        <taxon>Eukaryota</taxon>
        <taxon>Metazoa</taxon>
        <taxon>Ecdysozoa</taxon>
        <taxon>Arthropoda</taxon>
        <taxon>Hexapoda</taxon>
        <taxon>Insecta</taxon>
        <taxon>Pterygota</taxon>
        <taxon>Neoptera</taxon>
        <taxon>Endopterygota</taxon>
        <taxon>Hymenoptera</taxon>
        <taxon>Apocrita</taxon>
        <taxon>Aculeata</taxon>
        <taxon>Apoidea</taxon>
        <taxon>Anthophila</taxon>
        <taxon>Apidae</taxon>
        <taxon>Melipona</taxon>
    </lineage>
</organism>